<comment type="similarity">
    <text evidence="1">Belongs to the ATOS family.</text>
</comment>
<gene>
    <name evidence="4" type="ORF">ElyMa_006685400</name>
</gene>
<dbReference type="InterPro" id="IPR051506">
    <property type="entry name" value="ATOS_Transcription_Regulators"/>
</dbReference>
<name>A0AAV4IQ60_9GAST</name>
<evidence type="ECO:0000313" key="4">
    <source>
        <dbReference type="EMBL" id="GFS11968.1"/>
    </source>
</evidence>
<evidence type="ECO:0000256" key="2">
    <source>
        <dbReference type="SAM" id="MobiDB-lite"/>
    </source>
</evidence>
<feature type="region of interest" description="Disordered" evidence="2">
    <location>
        <begin position="1193"/>
        <end position="1216"/>
    </location>
</feature>
<dbReference type="InterPro" id="IPR033473">
    <property type="entry name" value="Atos-like_C"/>
</dbReference>
<feature type="compositionally biased region" description="Basic and acidic residues" evidence="2">
    <location>
        <begin position="626"/>
        <end position="635"/>
    </location>
</feature>
<feature type="compositionally biased region" description="Basic and acidic residues" evidence="2">
    <location>
        <begin position="124"/>
        <end position="148"/>
    </location>
</feature>
<dbReference type="EMBL" id="BMAT01013390">
    <property type="protein sequence ID" value="GFS11968.1"/>
    <property type="molecule type" value="Genomic_DNA"/>
</dbReference>
<feature type="compositionally biased region" description="Basic and acidic residues" evidence="2">
    <location>
        <begin position="550"/>
        <end position="582"/>
    </location>
</feature>
<feature type="region of interest" description="Disordered" evidence="2">
    <location>
        <begin position="1688"/>
        <end position="1719"/>
    </location>
</feature>
<accession>A0AAV4IQ60</accession>
<feature type="compositionally biased region" description="Low complexity" evidence="2">
    <location>
        <begin position="999"/>
        <end position="1020"/>
    </location>
</feature>
<reference evidence="4 5" key="1">
    <citation type="journal article" date="2021" name="Elife">
        <title>Chloroplast acquisition without the gene transfer in kleptoplastic sea slugs, Plakobranchus ocellatus.</title>
        <authorList>
            <person name="Maeda T."/>
            <person name="Takahashi S."/>
            <person name="Yoshida T."/>
            <person name="Shimamura S."/>
            <person name="Takaki Y."/>
            <person name="Nagai Y."/>
            <person name="Toyoda A."/>
            <person name="Suzuki Y."/>
            <person name="Arimoto A."/>
            <person name="Ishii H."/>
            <person name="Satoh N."/>
            <person name="Nishiyama T."/>
            <person name="Hasebe M."/>
            <person name="Maruyama T."/>
            <person name="Minagawa J."/>
            <person name="Obokata J."/>
            <person name="Shigenobu S."/>
        </authorList>
    </citation>
    <scope>NUCLEOTIDE SEQUENCE [LARGE SCALE GENOMIC DNA]</scope>
</reference>
<feature type="region of interest" description="Disordered" evidence="2">
    <location>
        <begin position="999"/>
        <end position="1032"/>
    </location>
</feature>
<keyword evidence="5" id="KW-1185">Reference proteome</keyword>
<feature type="compositionally biased region" description="Basic and acidic residues" evidence="2">
    <location>
        <begin position="528"/>
        <end position="537"/>
    </location>
</feature>
<feature type="compositionally biased region" description="Basic and acidic residues" evidence="2">
    <location>
        <begin position="426"/>
        <end position="436"/>
    </location>
</feature>
<dbReference type="Pfam" id="PF13889">
    <property type="entry name" value="Chromosome_seg"/>
    <property type="match status" value="1"/>
</dbReference>
<feature type="compositionally biased region" description="Polar residues" evidence="2">
    <location>
        <begin position="505"/>
        <end position="525"/>
    </location>
</feature>
<evidence type="ECO:0000259" key="3">
    <source>
        <dbReference type="SMART" id="SM01177"/>
    </source>
</evidence>
<feature type="region of interest" description="Disordered" evidence="2">
    <location>
        <begin position="1912"/>
        <end position="1951"/>
    </location>
</feature>
<feature type="compositionally biased region" description="Basic and acidic residues" evidence="2">
    <location>
        <begin position="1876"/>
        <end position="1886"/>
    </location>
</feature>
<feature type="region of interest" description="Disordered" evidence="2">
    <location>
        <begin position="939"/>
        <end position="983"/>
    </location>
</feature>
<feature type="compositionally biased region" description="Polar residues" evidence="2">
    <location>
        <begin position="885"/>
        <end position="897"/>
    </location>
</feature>
<feature type="compositionally biased region" description="Low complexity" evidence="2">
    <location>
        <begin position="597"/>
        <end position="610"/>
    </location>
</feature>
<dbReference type="PANTHER" id="PTHR13199:SF11">
    <property type="entry name" value="PROTEIN ATOSSA"/>
    <property type="match status" value="1"/>
</dbReference>
<feature type="region of interest" description="Disordered" evidence="2">
    <location>
        <begin position="123"/>
        <end position="174"/>
    </location>
</feature>
<dbReference type="SMART" id="SM01177">
    <property type="entry name" value="DUF4210"/>
    <property type="match status" value="1"/>
</dbReference>
<feature type="compositionally biased region" description="Polar residues" evidence="2">
    <location>
        <begin position="1822"/>
        <end position="1832"/>
    </location>
</feature>
<proteinExistence type="inferred from homology"/>
<feature type="region of interest" description="Disordered" evidence="2">
    <location>
        <begin position="460"/>
        <end position="582"/>
    </location>
</feature>
<feature type="region of interest" description="Disordered" evidence="2">
    <location>
        <begin position="594"/>
        <end position="657"/>
    </location>
</feature>
<feature type="compositionally biased region" description="Basic residues" evidence="2">
    <location>
        <begin position="611"/>
        <end position="625"/>
    </location>
</feature>
<protein>
    <submittedName>
        <fullName evidence="4">Protein FAM214A-like</fullName>
    </submittedName>
</protein>
<feature type="region of interest" description="Disordered" evidence="2">
    <location>
        <begin position="1251"/>
        <end position="1293"/>
    </location>
</feature>
<feature type="compositionally biased region" description="Polar residues" evidence="2">
    <location>
        <begin position="1688"/>
        <end position="1699"/>
    </location>
</feature>
<feature type="region of interest" description="Disordered" evidence="2">
    <location>
        <begin position="416"/>
        <end position="438"/>
    </location>
</feature>
<dbReference type="InterPro" id="IPR025261">
    <property type="entry name" value="Atos-like_cons_dom"/>
</dbReference>
<dbReference type="Pfam" id="PF13915">
    <property type="entry name" value="DUF4210"/>
    <property type="match status" value="1"/>
</dbReference>
<feature type="domain" description="Atos-like conserved" evidence="3">
    <location>
        <begin position="2039"/>
        <end position="2098"/>
    </location>
</feature>
<feature type="compositionally biased region" description="Low complexity" evidence="2">
    <location>
        <begin position="484"/>
        <end position="495"/>
    </location>
</feature>
<feature type="region of interest" description="Disordered" evidence="2">
    <location>
        <begin position="879"/>
        <end position="903"/>
    </location>
</feature>
<feature type="compositionally biased region" description="Basic and acidic residues" evidence="2">
    <location>
        <begin position="1276"/>
        <end position="1293"/>
    </location>
</feature>
<feature type="compositionally biased region" description="Polar residues" evidence="2">
    <location>
        <begin position="958"/>
        <end position="971"/>
    </location>
</feature>
<feature type="compositionally biased region" description="Low complexity" evidence="2">
    <location>
        <begin position="636"/>
        <end position="657"/>
    </location>
</feature>
<dbReference type="PANTHER" id="PTHR13199">
    <property type="entry name" value="GH03947P"/>
    <property type="match status" value="1"/>
</dbReference>
<feature type="region of interest" description="Disordered" evidence="2">
    <location>
        <begin position="1813"/>
        <end position="1832"/>
    </location>
</feature>
<comment type="caution">
    <text evidence="4">The sequence shown here is derived from an EMBL/GenBank/DDBJ whole genome shotgun (WGS) entry which is preliminary data.</text>
</comment>
<feature type="region of interest" description="Disordered" evidence="2">
    <location>
        <begin position="1391"/>
        <end position="1435"/>
    </location>
</feature>
<evidence type="ECO:0000313" key="5">
    <source>
        <dbReference type="Proteomes" id="UP000762676"/>
    </source>
</evidence>
<sequence>MEEATLGSGTPPGMPPSHAACIPRAPAQLLRDLVLLVREARTPDLSVKGRAEGPHCPSVCADTRGRPAHKCLADKVECVEASEYCQQAARLWLMGVPVCIDVLLLPKCRLHGDQCQQDAATAAAERDFGRRNDTSDASCETRREKNSGESHTAVCRGRGRNVRGNIPSQLPGKLDRERHVLEDDQREAPSGQFVSGTGWSPLIVSEEKGFLLERWTIEARKRMQDDGIAATMLIQAVRSYLHFSQISSWLYSNRGKLAGVLVYRVNAPMEEPGLEVHHLSDVHQFPSCSTGPCSRLLVTVASLPRQPSVPRLPASNCGREDSKASERGETDKSSLFFRDLKDREILSQKPLRSKQEFRHGDSACLPFTEESVKDANEKRLDQGFAAGGNHHRCLQQATVSLDQRRLSHSYLIEPESETGQIRRSKEKAWREQKEAPGTRSELCLVRQHIDTDASVDERASLASSLESHSTLSSFDESVASGTGRDSAPDSSSLRSRSIDVRSARVESQNSQNPTRNTPTSESSNGHPDAAKPRRCDQVKQSGRKLKARVTKKDGENDMRIEQRKLVNEGSEEGRQSLQAERVKETVLRARSLEDVGQKQQQLTGQQSLQGNKKRQRKQRQQKLRKQKQEQFRQLREQQQQQQQQQEKQMQQGQKQPQALRVLSSKVLPTIPSKQETNASSNNGVKVTAQTSSERSYDWLCASSKLRSKDSHGREKVKIAEQLHRDTKQEVSEEEFIRRLSDRLYANSDLGQAWKSEYAQQLRDEMFFKEEEDMRRSRQNNKINSGLEQDTLKGTLRSQKTWNKERLGAVKVWSESHNDIHELGRRQVVNKSAISQGTGIYQDFSSFNTENKSVKRAVESKHGGGMKSLRDLGVNVEQNKMEDNSKTPLDSQRNSKVLQTREDDNLPRSVACDAVVSDFHQLSIDVGRASIESHKNYSIISPLPTSCRRPDMSSSSSSDTTPVASPRPNSALGSKEADSESRVSSKSLVKVVSQKLAKKALSQSGGVSGDSSAAGDKASQSMQKSWQEDGCDPHNSFHLLEGPAKLFTEEMQTSKDAGLSLVNQLTTVECTNSCLPLNSGQFVSTSFTSGSDGSVSISSELSHSRQAHRPVSQVSSNISITQAQNLKSNHNIPINNTQNCDTNGNVPITPPQANSRRIFQENLLPIMSYDAASETFKSVGGDWPAWNEDSGNYHDSACPHHNTRSPGEPALPSQPVLHSPKVLFSSDLPGMGFNMDGSVDLVARLTLPGFSNELPDSSDVGRGTQQDDEEESTGTSDHLDYQWDDSRKNSVRPTEEICKGNSWNSLTSTDYIVAVKGRHVACRQLDYSLIQQSVQAAPCHDVCRKESSTSSYESADINGSWATSKAIEIVVQKERVLQERVAMERTTTRWQDAITLGDQDGQEHSRLESTENTAQPAGLQTLGGAGKPQHKLPSSKLSPQFAAVSVSSSLSPLSSSLSSSSSSSSSSVRLVASQSSGPVTLPVSSSLLSMAPEKHDSTLSPYFLAPATPSSSIAAAVVNRNSTTTSIPFPLTLGSSSHEEKTPTLGEKVCDSNNIIINSSSSSSTNITIGSNSNILNSRLGEGSIPTSLSSSSVENYTNQPSLHNELTKSLLTHKSHEISEAIPTSTYQPGETIPTNLRPPINQSYALLLGELIPFTACQNGTNACIPQAEQNLPDKTVHRNTQEHWSNSLGHAENSSLPPSHLPSARREGENSREFSPLVNENRKGTEFSVCLASSDTHNDSNYSTLTPELAIRDWDCKKSSYNKVSDDAGDNDVVFYLPETNEELSDSSEAFSLSNLAKSSSHVMSANQIDFKEVDDRSESQSTGTGTTASCSINCGGQRSSILCAGQWLDCSQQVRSESVSSSSLASSSLAVDESNRERQHSAKDAPNLLGSLSCGMDKAIAATSGGARENSIWSSAPPHRTVSTPSRLDSGADVASSSGRLTAGHPSMHQHQRRLAMRSSSMVFNNRTGLPTQSSPAPLKRKPGCSRFDYDASLVGARAIQSALSCSGLASSSNATSSRPEVKGLSTSAPASSNCLLGNFEESLLNGRISPAGVVDGFTCELGASGSFCPSHLKLPVTAFFFSSLSDDNAPSPYLGHINLETVGKRGYHIPKQGTVQVTLFNPSRTVVKMFVVRYDLSDMPPSSRTFLRQRTVYCPTEVNSDAPSYLRYLIHLRFASSQSGKIYLHTDVRLIFARHKLEIDSTSGEYQLKSYTESPRNPKYSSKR</sequence>
<feature type="region of interest" description="Disordered" evidence="2">
    <location>
        <begin position="309"/>
        <end position="333"/>
    </location>
</feature>
<feature type="compositionally biased region" description="Basic and acidic residues" evidence="2">
    <location>
        <begin position="318"/>
        <end position="333"/>
    </location>
</feature>
<feature type="compositionally biased region" description="Low complexity" evidence="2">
    <location>
        <begin position="1864"/>
        <end position="1875"/>
    </location>
</feature>
<organism evidence="4 5">
    <name type="scientific">Elysia marginata</name>
    <dbReference type="NCBI Taxonomy" id="1093978"/>
    <lineage>
        <taxon>Eukaryota</taxon>
        <taxon>Metazoa</taxon>
        <taxon>Spiralia</taxon>
        <taxon>Lophotrochozoa</taxon>
        <taxon>Mollusca</taxon>
        <taxon>Gastropoda</taxon>
        <taxon>Heterobranchia</taxon>
        <taxon>Euthyneura</taxon>
        <taxon>Panpulmonata</taxon>
        <taxon>Sacoglossa</taxon>
        <taxon>Placobranchoidea</taxon>
        <taxon>Plakobranchidae</taxon>
        <taxon>Elysia</taxon>
    </lineage>
</organism>
<evidence type="ECO:0000256" key="1">
    <source>
        <dbReference type="ARBA" id="ARBA00034497"/>
    </source>
</evidence>
<feature type="compositionally biased region" description="Low complexity" evidence="2">
    <location>
        <begin position="460"/>
        <end position="473"/>
    </location>
</feature>
<dbReference type="Proteomes" id="UP000762676">
    <property type="component" value="Unassembled WGS sequence"/>
</dbReference>
<feature type="region of interest" description="Disordered" evidence="2">
    <location>
        <begin position="1125"/>
        <end position="1148"/>
    </location>
</feature>
<feature type="region of interest" description="Disordered" evidence="2">
    <location>
        <begin position="774"/>
        <end position="796"/>
    </location>
</feature>
<feature type="region of interest" description="Disordered" evidence="2">
    <location>
        <begin position="1864"/>
        <end position="1891"/>
    </location>
</feature>